<dbReference type="InterPro" id="IPR036388">
    <property type="entry name" value="WH-like_DNA-bd_sf"/>
</dbReference>
<evidence type="ECO:0000256" key="3">
    <source>
        <dbReference type="ARBA" id="ARBA00023163"/>
    </source>
</evidence>
<accession>A0A5J6MRT3</accession>
<feature type="domain" description="HTH crp-type" evidence="5">
    <location>
        <begin position="159"/>
        <end position="234"/>
    </location>
</feature>
<dbReference type="KEGG" id="htq:FRZ44_28780"/>
<evidence type="ECO:0000259" key="5">
    <source>
        <dbReference type="PROSITE" id="PS51063"/>
    </source>
</evidence>
<dbReference type="PANTHER" id="PTHR24567">
    <property type="entry name" value="CRP FAMILY TRANSCRIPTIONAL REGULATORY PROTEIN"/>
    <property type="match status" value="1"/>
</dbReference>
<dbReference type="RefSeq" id="WP_151177821.1">
    <property type="nucleotide sequence ID" value="NZ_CP042906.1"/>
</dbReference>
<dbReference type="InterPro" id="IPR012318">
    <property type="entry name" value="HTH_CRP"/>
</dbReference>
<dbReference type="InterPro" id="IPR000595">
    <property type="entry name" value="cNMP-bd_dom"/>
</dbReference>
<gene>
    <name evidence="6" type="ORF">FRZ44_28780</name>
</gene>
<dbReference type="PROSITE" id="PS50042">
    <property type="entry name" value="CNMP_BINDING_3"/>
    <property type="match status" value="1"/>
</dbReference>
<dbReference type="Proteomes" id="UP000326202">
    <property type="component" value="Chromosome"/>
</dbReference>
<evidence type="ECO:0000256" key="1">
    <source>
        <dbReference type="ARBA" id="ARBA00023015"/>
    </source>
</evidence>
<dbReference type="SUPFAM" id="SSF46785">
    <property type="entry name" value="Winged helix' DNA-binding domain"/>
    <property type="match status" value="1"/>
</dbReference>
<dbReference type="GO" id="GO:0003700">
    <property type="term" value="F:DNA-binding transcription factor activity"/>
    <property type="evidence" value="ECO:0007669"/>
    <property type="project" value="TreeGrafter"/>
</dbReference>
<dbReference type="Gene3D" id="1.10.10.10">
    <property type="entry name" value="Winged helix-like DNA-binding domain superfamily/Winged helix DNA-binding domain"/>
    <property type="match status" value="1"/>
</dbReference>
<dbReference type="InterPro" id="IPR050397">
    <property type="entry name" value="Env_Response_Regulators"/>
</dbReference>
<keyword evidence="2" id="KW-0238">DNA-binding</keyword>
<protein>
    <submittedName>
        <fullName evidence="6">Crp/Fnr family transcriptional regulator</fullName>
    </submittedName>
</protein>
<keyword evidence="7" id="KW-1185">Reference proteome</keyword>
<dbReference type="SMART" id="SM00100">
    <property type="entry name" value="cNMP"/>
    <property type="match status" value="1"/>
</dbReference>
<dbReference type="GO" id="GO:0003677">
    <property type="term" value="F:DNA binding"/>
    <property type="evidence" value="ECO:0007669"/>
    <property type="project" value="UniProtKB-KW"/>
</dbReference>
<sequence>MGTINGEAPRIPEGCRRCAIREMTVCSAMVSSQLDVLEKFKTCDRILPARSHLYRAGERPGEIYNLLSGWVTLYRILESGKRQVLQIASPGAFLGYQARVDAPMQHGAECISDVAVCVFPRRTFPSLLEQHPSLGRRLLELIADDVIRGQDQLTNVGARFGLERVAYFLLQIHLHQANSRNTPPEQPLDIPLTQEMIGDALGITAVHINRLLRHLRERQLVSLRKGTLRMLNIDGLQRLAEGSRLDTSPF</sequence>
<dbReference type="InterPro" id="IPR018490">
    <property type="entry name" value="cNMP-bd_dom_sf"/>
</dbReference>
<proteinExistence type="predicted"/>
<dbReference type="CDD" id="cd00038">
    <property type="entry name" value="CAP_ED"/>
    <property type="match status" value="1"/>
</dbReference>
<reference evidence="6 7" key="1">
    <citation type="submission" date="2019-08" db="EMBL/GenBank/DDBJ databases">
        <title>Hyperibacter terrae gen. nov., sp. nov. and Hyperibacter viscosus sp. nov., two new members in the family Rhodospirillaceae isolated from the rhizosphere of Hypericum perforatum.</title>
        <authorList>
            <person name="Noviana Z."/>
        </authorList>
    </citation>
    <scope>NUCLEOTIDE SEQUENCE [LARGE SCALE GENOMIC DNA]</scope>
    <source>
        <strain evidence="6 7">R5913</strain>
    </source>
</reference>
<dbReference type="OrthoDB" id="7584044at2"/>
<dbReference type="InterPro" id="IPR036390">
    <property type="entry name" value="WH_DNA-bd_sf"/>
</dbReference>
<evidence type="ECO:0000259" key="4">
    <source>
        <dbReference type="PROSITE" id="PS50042"/>
    </source>
</evidence>
<name>A0A5J6MRT3_9PROT</name>
<dbReference type="SUPFAM" id="SSF51206">
    <property type="entry name" value="cAMP-binding domain-like"/>
    <property type="match status" value="1"/>
</dbReference>
<dbReference type="Gene3D" id="2.60.120.10">
    <property type="entry name" value="Jelly Rolls"/>
    <property type="match status" value="1"/>
</dbReference>
<evidence type="ECO:0000313" key="6">
    <source>
        <dbReference type="EMBL" id="QEX17576.1"/>
    </source>
</evidence>
<dbReference type="EMBL" id="CP042906">
    <property type="protein sequence ID" value="QEX17576.1"/>
    <property type="molecule type" value="Genomic_DNA"/>
</dbReference>
<dbReference type="PANTHER" id="PTHR24567:SF26">
    <property type="entry name" value="REGULATORY PROTEIN YEIL"/>
    <property type="match status" value="1"/>
</dbReference>
<dbReference type="AlphaFoldDB" id="A0A5J6MRT3"/>
<keyword evidence="3" id="KW-0804">Transcription</keyword>
<dbReference type="Pfam" id="PF13545">
    <property type="entry name" value="HTH_Crp_2"/>
    <property type="match status" value="1"/>
</dbReference>
<dbReference type="InterPro" id="IPR014710">
    <property type="entry name" value="RmlC-like_jellyroll"/>
</dbReference>
<dbReference type="GO" id="GO:0005829">
    <property type="term" value="C:cytosol"/>
    <property type="evidence" value="ECO:0007669"/>
    <property type="project" value="TreeGrafter"/>
</dbReference>
<dbReference type="PROSITE" id="PS51063">
    <property type="entry name" value="HTH_CRP_2"/>
    <property type="match status" value="1"/>
</dbReference>
<evidence type="ECO:0000313" key="7">
    <source>
        <dbReference type="Proteomes" id="UP000326202"/>
    </source>
</evidence>
<dbReference type="Pfam" id="PF00027">
    <property type="entry name" value="cNMP_binding"/>
    <property type="match status" value="1"/>
</dbReference>
<evidence type="ECO:0000256" key="2">
    <source>
        <dbReference type="ARBA" id="ARBA00023125"/>
    </source>
</evidence>
<feature type="domain" description="Cyclic nucleotide-binding" evidence="4">
    <location>
        <begin position="34"/>
        <end position="145"/>
    </location>
</feature>
<organism evidence="6 7">
    <name type="scientific">Hypericibacter terrae</name>
    <dbReference type="NCBI Taxonomy" id="2602015"/>
    <lineage>
        <taxon>Bacteria</taxon>
        <taxon>Pseudomonadati</taxon>
        <taxon>Pseudomonadota</taxon>
        <taxon>Alphaproteobacteria</taxon>
        <taxon>Rhodospirillales</taxon>
        <taxon>Dongiaceae</taxon>
        <taxon>Hypericibacter</taxon>
    </lineage>
</organism>
<dbReference type="SMART" id="SM00419">
    <property type="entry name" value="HTH_CRP"/>
    <property type="match status" value="1"/>
</dbReference>
<keyword evidence="1" id="KW-0805">Transcription regulation</keyword>